<protein>
    <submittedName>
        <fullName evidence="5">Short-chain dehydrogenase/reductase family protein</fullName>
    </submittedName>
</protein>
<dbReference type="GO" id="GO:0016020">
    <property type="term" value="C:membrane"/>
    <property type="evidence" value="ECO:0007669"/>
    <property type="project" value="TreeGrafter"/>
</dbReference>
<reference evidence="5 6" key="1">
    <citation type="journal article" date="2011" name="Genome Res.">
        <title>Phylogeny-wide analysis of social amoeba genomes highlights ancient origins for complex intercellular communication.</title>
        <authorList>
            <person name="Heidel A.J."/>
            <person name="Lawal H.M."/>
            <person name="Felder M."/>
            <person name="Schilde C."/>
            <person name="Helps N.R."/>
            <person name="Tunggal B."/>
            <person name="Rivero F."/>
            <person name="John U."/>
            <person name="Schleicher M."/>
            <person name="Eichinger L."/>
            <person name="Platzer M."/>
            <person name="Noegel A.A."/>
            <person name="Schaap P."/>
            <person name="Gloeckner G."/>
        </authorList>
    </citation>
    <scope>NUCLEOTIDE SEQUENCE [LARGE SCALE GENOMIC DNA]</scope>
    <source>
        <strain evidence="6">ATCC 26659 / Pp 5 / PN500</strain>
    </source>
</reference>
<dbReference type="Proteomes" id="UP000001396">
    <property type="component" value="Unassembled WGS sequence"/>
</dbReference>
<dbReference type="InterPro" id="IPR036291">
    <property type="entry name" value="NAD(P)-bd_dom_sf"/>
</dbReference>
<organism evidence="5 6">
    <name type="scientific">Heterostelium pallidum (strain ATCC 26659 / Pp 5 / PN500)</name>
    <name type="common">Cellular slime mold</name>
    <name type="synonym">Polysphondylium pallidum</name>
    <dbReference type="NCBI Taxonomy" id="670386"/>
    <lineage>
        <taxon>Eukaryota</taxon>
        <taxon>Amoebozoa</taxon>
        <taxon>Evosea</taxon>
        <taxon>Eumycetozoa</taxon>
        <taxon>Dictyostelia</taxon>
        <taxon>Acytosteliales</taxon>
        <taxon>Acytosteliaceae</taxon>
        <taxon>Heterostelium</taxon>
    </lineage>
</organism>
<dbReference type="PRINTS" id="PR00081">
    <property type="entry name" value="GDHRDH"/>
</dbReference>
<keyword evidence="6" id="KW-1185">Reference proteome</keyword>
<evidence type="ECO:0000256" key="3">
    <source>
        <dbReference type="SAM" id="Phobius"/>
    </source>
</evidence>
<keyword evidence="2" id="KW-0560">Oxidoreductase</keyword>
<gene>
    <name evidence="5" type="ORF">PPL_02016</name>
</gene>
<comment type="similarity">
    <text evidence="1">Belongs to the short-chain dehydrogenases/reductases (SDR) family.</text>
</comment>
<dbReference type="STRING" id="670386.D3B146"/>
<dbReference type="InterPro" id="IPR002347">
    <property type="entry name" value="SDR_fam"/>
</dbReference>
<accession>D3B146</accession>
<comment type="caution">
    <text evidence="5">The sequence shown here is derived from an EMBL/GenBank/DDBJ whole genome shotgun (WGS) entry which is preliminary data.</text>
</comment>
<dbReference type="AlphaFoldDB" id="D3B146"/>
<dbReference type="InParanoid" id="D3B146"/>
<feature type="domain" description="Ketoreductase" evidence="4">
    <location>
        <begin position="50"/>
        <end position="234"/>
    </location>
</feature>
<dbReference type="Gene3D" id="3.40.50.720">
    <property type="entry name" value="NAD(P)-binding Rossmann-like Domain"/>
    <property type="match status" value="1"/>
</dbReference>
<feature type="transmembrane region" description="Helical" evidence="3">
    <location>
        <begin position="370"/>
        <end position="387"/>
    </location>
</feature>
<dbReference type="GO" id="GO:0016491">
    <property type="term" value="F:oxidoreductase activity"/>
    <property type="evidence" value="ECO:0007669"/>
    <property type="project" value="UniProtKB-KW"/>
</dbReference>
<keyword evidence="3" id="KW-0472">Membrane</keyword>
<dbReference type="PANTHER" id="PTHR44196">
    <property type="entry name" value="DEHYDROGENASE/REDUCTASE SDR FAMILY MEMBER 7B"/>
    <property type="match status" value="1"/>
</dbReference>
<dbReference type="GeneID" id="31357542"/>
<dbReference type="FunCoup" id="D3B146">
    <property type="interactions" value="2"/>
</dbReference>
<keyword evidence="3" id="KW-0812">Transmembrane</keyword>
<evidence type="ECO:0000256" key="2">
    <source>
        <dbReference type="ARBA" id="ARBA00023002"/>
    </source>
</evidence>
<evidence type="ECO:0000259" key="4">
    <source>
        <dbReference type="SMART" id="SM00822"/>
    </source>
</evidence>
<dbReference type="EMBL" id="ADBJ01000008">
    <property type="protein sequence ID" value="EFA85020.1"/>
    <property type="molecule type" value="Genomic_DNA"/>
</dbReference>
<dbReference type="Pfam" id="PF00106">
    <property type="entry name" value="adh_short"/>
    <property type="match status" value="1"/>
</dbReference>
<evidence type="ECO:0000313" key="5">
    <source>
        <dbReference type="EMBL" id="EFA85020.1"/>
    </source>
</evidence>
<dbReference type="InterPro" id="IPR057326">
    <property type="entry name" value="KR_dom"/>
</dbReference>
<feature type="transmembrane region" description="Helical" evidence="3">
    <location>
        <begin position="15"/>
        <end position="41"/>
    </location>
</feature>
<name>D3B146_HETP5</name>
<dbReference type="SMART" id="SM00822">
    <property type="entry name" value="PKS_KR"/>
    <property type="match status" value="1"/>
</dbReference>
<sequence length="403" mass="45270">MNTFRYHLVSFFSDILIAILGIFGHLLFIALSPILFVAGYFQKKRFPNPKSIVITGASNGIGKELAIEYARTGVTNICLTGRDKLRLEEVADICKEKGANVDIGLIDVTNKDAMKQWLEQMDRKYTIDLVIANAGVTEILLPNSMTYEEKVYKVGEINMNGILNTIFPLLNAFRERKNGQIVLTSSISSLVPFVLPAYCGSKYWVTGYGACLRQELASWGIGVTVLVPGFVRTQMADTIEMAQPFVKKPEVSAKIFVEHIKQNPALATDNRSLLYLVNVLNKIQQPNFRDGYMFIQNALWKDGGEKTVQMIKNKINTNQKHVDLKDTSFIVACGKTSSTTYLCHLNAKGGVFACLRLLDFYFLPLKMHSLLLIAFYLVLLTTPQYIGEYVFCGYNSLVHQQKL</sequence>
<dbReference type="SUPFAM" id="SSF51735">
    <property type="entry name" value="NAD(P)-binding Rossmann-fold domains"/>
    <property type="match status" value="1"/>
</dbReference>
<evidence type="ECO:0000256" key="1">
    <source>
        <dbReference type="ARBA" id="ARBA00006484"/>
    </source>
</evidence>
<dbReference type="PANTHER" id="PTHR44196:SF1">
    <property type="entry name" value="DEHYDROGENASE_REDUCTASE SDR FAMILY MEMBER 7B"/>
    <property type="match status" value="1"/>
</dbReference>
<proteinExistence type="inferred from homology"/>
<dbReference type="RefSeq" id="XP_020437130.1">
    <property type="nucleotide sequence ID" value="XM_020573013.1"/>
</dbReference>
<evidence type="ECO:0000313" key="6">
    <source>
        <dbReference type="Proteomes" id="UP000001396"/>
    </source>
</evidence>
<keyword evidence="3" id="KW-1133">Transmembrane helix</keyword>